<comment type="caution">
    <text evidence="7">The sequence shown here is derived from an EMBL/GenBank/DDBJ whole genome shotgun (WGS) entry which is preliminary data.</text>
</comment>
<protein>
    <submittedName>
        <fullName evidence="7">TetR/AcrR family transcriptional regulator</fullName>
    </submittedName>
</protein>
<dbReference type="Gene3D" id="1.10.357.10">
    <property type="entry name" value="Tetracycline Repressor, domain 2"/>
    <property type="match status" value="1"/>
</dbReference>
<evidence type="ECO:0000256" key="5">
    <source>
        <dbReference type="PROSITE-ProRule" id="PRU00335"/>
    </source>
</evidence>
<gene>
    <name evidence="7" type="ORF">ACFOES_02310</name>
</gene>
<dbReference type="InterPro" id="IPR036271">
    <property type="entry name" value="Tet_transcr_reg_TetR-rel_C_sf"/>
</dbReference>
<evidence type="ECO:0000313" key="8">
    <source>
        <dbReference type="Proteomes" id="UP001595443"/>
    </source>
</evidence>
<dbReference type="InterPro" id="IPR001647">
    <property type="entry name" value="HTH_TetR"/>
</dbReference>
<keyword evidence="4" id="KW-0804">Transcription</keyword>
<reference evidence="8" key="1">
    <citation type="journal article" date="2019" name="Int. J. Syst. Evol. Microbiol.">
        <title>The Global Catalogue of Microorganisms (GCM) 10K type strain sequencing project: providing services to taxonomists for standard genome sequencing and annotation.</title>
        <authorList>
            <consortium name="The Broad Institute Genomics Platform"/>
            <consortium name="The Broad Institute Genome Sequencing Center for Infectious Disease"/>
            <person name="Wu L."/>
            <person name="Ma J."/>
        </authorList>
    </citation>
    <scope>NUCLEOTIDE SEQUENCE [LARGE SCALE GENOMIC DNA]</scope>
    <source>
        <strain evidence="8">KCTC 62192</strain>
    </source>
</reference>
<dbReference type="InterPro" id="IPR009057">
    <property type="entry name" value="Homeodomain-like_sf"/>
</dbReference>
<evidence type="ECO:0000256" key="1">
    <source>
        <dbReference type="ARBA" id="ARBA00022491"/>
    </source>
</evidence>
<dbReference type="Proteomes" id="UP001595443">
    <property type="component" value="Unassembled WGS sequence"/>
</dbReference>
<feature type="domain" description="HTH tetR-type" evidence="6">
    <location>
        <begin position="10"/>
        <end position="70"/>
    </location>
</feature>
<accession>A0ABV7ACY5</accession>
<sequence>MARGVARDHDEKRAAIRKGAAAYFAAHGFDRASMSGAAKACGVSKALIYHYHDSKEALLFDILEAHLSTLVAEVEDAAAAHVGDAPEARLRALIRAILLAYRDADAEHKLQLDALGTLPAERQAPLIALQRRLVTVMSGALAAMRPELDGSERLWPVTMTVFGMVNWFYTWHRPGRGISREDYADLVTDMVLGGIGAVTV</sequence>
<dbReference type="PRINTS" id="PR00455">
    <property type="entry name" value="HTHTETR"/>
</dbReference>
<evidence type="ECO:0000256" key="3">
    <source>
        <dbReference type="ARBA" id="ARBA00023125"/>
    </source>
</evidence>
<feature type="DNA-binding region" description="H-T-H motif" evidence="5">
    <location>
        <begin position="33"/>
        <end position="52"/>
    </location>
</feature>
<evidence type="ECO:0000256" key="4">
    <source>
        <dbReference type="ARBA" id="ARBA00023163"/>
    </source>
</evidence>
<evidence type="ECO:0000259" key="6">
    <source>
        <dbReference type="PROSITE" id="PS50977"/>
    </source>
</evidence>
<dbReference type="Pfam" id="PF17932">
    <property type="entry name" value="TetR_C_24"/>
    <property type="match status" value="1"/>
</dbReference>
<dbReference type="SUPFAM" id="SSF48498">
    <property type="entry name" value="Tetracyclin repressor-like, C-terminal domain"/>
    <property type="match status" value="1"/>
</dbReference>
<name>A0ABV7ACY5_9RHOB</name>
<dbReference type="PROSITE" id="PS50977">
    <property type="entry name" value="HTH_TETR_2"/>
    <property type="match status" value="1"/>
</dbReference>
<dbReference type="EMBL" id="JBHRSK010000003">
    <property type="protein sequence ID" value="MFC2966915.1"/>
    <property type="molecule type" value="Genomic_DNA"/>
</dbReference>
<dbReference type="PANTHER" id="PTHR30055:SF175">
    <property type="entry name" value="HTH-TYPE TRANSCRIPTIONAL REPRESSOR KSTR2"/>
    <property type="match status" value="1"/>
</dbReference>
<keyword evidence="3 5" id="KW-0238">DNA-binding</keyword>
<proteinExistence type="predicted"/>
<dbReference type="RefSeq" id="WP_377831546.1">
    <property type="nucleotide sequence ID" value="NZ_JBHRSK010000003.1"/>
</dbReference>
<dbReference type="InterPro" id="IPR050109">
    <property type="entry name" value="HTH-type_TetR-like_transc_reg"/>
</dbReference>
<keyword evidence="2" id="KW-0805">Transcription regulation</keyword>
<dbReference type="Pfam" id="PF00440">
    <property type="entry name" value="TetR_N"/>
    <property type="match status" value="1"/>
</dbReference>
<dbReference type="Gene3D" id="1.10.10.60">
    <property type="entry name" value="Homeodomain-like"/>
    <property type="match status" value="1"/>
</dbReference>
<keyword evidence="8" id="KW-1185">Reference proteome</keyword>
<organism evidence="7 8">
    <name type="scientific">Acidimangrovimonas pyrenivorans</name>
    <dbReference type="NCBI Taxonomy" id="2030798"/>
    <lineage>
        <taxon>Bacteria</taxon>
        <taxon>Pseudomonadati</taxon>
        <taxon>Pseudomonadota</taxon>
        <taxon>Alphaproteobacteria</taxon>
        <taxon>Rhodobacterales</taxon>
        <taxon>Paracoccaceae</taxon>
        <taxon>Acidimangrovimonas</taxon>
    </lineage>
</organism>
<dbReference type="InterPro" id="IPR041490">
    <property type="entry name" value="KstR2_TetR_C"/>
</dbReference>
<evidence type="ECO:0000256" key="2">
    <source>
        <dbReference type="ARBA" id="ARBA00023015"/>
    </source>
</evidence>
<dbReference type="PANTHER" id="PTHR30055">
    <property type="entry name" value="HTH-TYPE TRANSCRIPTIONAL REGULATOR RUTR"/>
    <property type="match status" value="1"/>
</dbReference>
<dbReference type="SUPFAM" id="SSF46689">
    <property type="entry name" value="Homeodomain-like"/>
    <property type="match status" value="1"/>
</dbReference>
<evidence type="ECO:0000313" key="7">
    <source>
        <dbReference type="EMBL" id="MFC2966915.1"/>
    </source>
</evidence>
<keyword evidence="1" id="KW-0678">Repressor</keyword>